<comment type="caution">
    <text evidence="8">The sequence shown here is derived from an EMBL/GenBank/DDBJ whole genome shotgun (WGS) entry which is preliminary data.</text>
</comment>
<feature type="transmembrane region" description="Helical" evidence="6">
    <location>
        <begin position="134"/>
        <end position="154"/>
    </location>
</feature>
<dbReference type="GO" id="GO:0016020">
    <property type="term" value="C:membrane"/>
    <property type="evidence" value="ECO:0007669"/>
    <property type="project" value="UniProtKB-SubCell"/>
</dbReference>
<comment type="similarity">
    <text evidence="5">Belongs to the SAT4 family.</text>
</comment>
<feature type="transmembrane region" description="Helical" evidence="6">
    <location>
        <begin position="184"/>
        <end position="204"/>
    </location>
</feature>
<sequence length="370" mass="41508">MSTSTGILSLDDRSDAIKFSYPVVALFSTSFVMLRIGYNVRFRRQRHRYVEVSDCLLAFAQACALVGASFGFISAWKGAGKHAWDPSLTTDDLTKYLQYLWFSQYFNLTAMVALKLSISAFMLGFSFSKIYRRLIWATVATLVVLNVIFPYIILFGECNPIAKHWEPKLPGYCWGPTPRTISGYLGAGSNIISDLFYTCAPLVYIRNVQLTKRAKWGLRVVFLLGLITTVISAVKLYEIKALNETTDAAYESINLSVLSVTEVFVGTLTASLPPLRLFFEKLLDIVLAKLGLRTRDGPHTDSYVLPNILSTQATEKATERANTKQLPRDSDDDSQEILWSAITRTHHITVKVEAAEIKSDHSNCLKNNWS</sequence>
<evidence type="ECO:0000256" key="6">
    <source>
        <dbReference type="SAM" id="Phobius"/>
    </source>
</evidence>
<name>A0A9P4WG12_9PLEO</name>
<dbReference type="InterPro" id="IPR052337">
    <property type="entry name" value="SAT4-like"/>
</dbReference>
<evidence type="ECO:0000313" key="8">
    <source>
        <dbReference type="EMBL" id="KAF3031359.1"/>
    </source>
</evidence>
<keyword evidence="9" id="KW-1185">Reference proteome</keyword>
<accession>A0A9P4WG12</accession>
<dbReference type="Proteomes" id="UP000758155">
    <property type="component" value="Unassembled WGS sequence"/>
</dbReference>
<dbReference type="AlphaFoldDB" id="A0A9P4WG12"/>
<feature type="transmembrane region" description="Helical" evidence="6">
    <location>
        <begin position="56"/>
        <end position="76"/>
    </location>
</feature>
<organism evidence="8 9">
    <name type="scientific">Didymella heteroderae</name>
    <dbReference type="NCBI Taxonomy" id="1769908"/>
    <lineage>
        <taxon>Eukaryota</taxon>
        <taxon>Fungi</taxon>
        <taxon>Dikarya</taxon>
        <taxon>Ascomycota</taxon>
        <taxon>Pezizomycotina</taxon>
        <taxon>Dothideomycetes</taxon>
        <taxon>Pleosporomycetidae</taxon>
        <taxon>Pleosporales</taxon>
        <taxon>Pleosporineae</taxon>
        <taxon>Didymellaceae</taxon>
        <taxon>Didymella</taxon>
    </lineage>
</organism>
<evidence type="ECO:0000256" key="3">
    <source>
        <dbReference type="ARBA" id="ARBA00022989"/>
    </source>
</evidence>
<dbReference type="EMBL" id="SWKV01000157">
    <property type="protein sequence ID" value="KAF3031359.1"/>
    <property type="molecule type" value="Genomic_DNA"/>
</dbReference>
<evidence type="ECO:0000313" key="9">
    <source>
        <dbReference type="Proteomes" id="UP000758155"/>
    </source>
</evidence>
<feature type="domain" description="Rhodopsin" evidence="7">
    <location>
        <begin position="43"/>
        <end position="280"/>
    </location>
</feature>
<dbReference type="PANTHER" id="PTHR33048:SF163">
    <property type="entry name" value="INTEGRAL MEMBRANE PROTEIN (AFU_ORTHOLOGUE AFUA_8G05510)"/>
    <property type="match status" value="1"/>
</dbReference>
<proteinExistence type="inferred from homology"/>
<feature type="transmembrane region" description="Helical" evidence="6">
    <location>
        <begin position="19"/>
        <end position="36"/>
    </location>
</feature>
<keyword evidence="2 6" id="KW-0812">Transmembrane</keyword>
<evidence type="ECO:0000256" key="1">
    <source>
        <dbReference type="ARBA" id="ARBA00004141"/>
    </source>
</evidence>
<gene>
    <name evidence="8" type="ORF">E8E12_001705</name>
</gene>
<evidence type="ECO:0000259" key="7">
    <source>
        <dbReference type="Pfam" id="PF20684"/>
    </source>
</evidence>
<reference evidence="8" key="1">
    <citation type="submission" date="2019-04" db="EMBL/GenBank/DDBJ databases">
        <title>Sequencing of skin fungus with MAO and IRED activity.</title>
        <authorList>
            <person name="Marsaioli A.J."/>
            <person name="Bonatto J.M.C."/>
            <person name="Reis Junior O."/>
        </authorList>
    </citation>
    <scope>NUCLEOTIDE SEQUENCE</scope>
    <source>
        <strain evidence="8">28M1</strain>
    </source>
</reference>
<dbReference type="PANTHER" id="PTHR33048">
    <property type="entry name" value="PTH11-LIKE INTEGRAL MEMBRANE PROTEIN (AFU_ORTHOLOGUE AFUA_5G11245)"/>
    <property type="match status" value="1"/>
</dbReference>
<evidence type="ECO:0000256" key="5">
    <source>
        <dbReference type="ARBA" id="ARBA00038359"/>
    </source>
</evidence>
<evidence type="ECO:0000256" key="4">
    <source>
        <dbReference type="ARBA" id="ARBA00023136"/>
    </source>
</evidence>
<protein>
    <recommendedName>
        <fullName evidence="7">Rhodopsin domain-containing protein</fullName>
    </recommendedName>
</protein>
<feature type="transmembrane region" description="Helical" evidence="6">
    <location>
        <begin position="105"/>
        <end position="127"/>
    </location>
</feature>
<dbReference type="InterPro" id="IPR049326">
    <property type="entry name" value="Rhodopsin_dom_fungi"/>
</dbReference>
<keyword evidence="4 6" id="KW-0472">Membrane</keyword>
<dbReference type="OrthoDB" id="4682787at2759"/>
<feature type="transmembrane region" description="Helical" evidence="6">
    <location>
        <begin position="216"/>
        <end position="237"/>
    </location>
</feature>
<comment type="subcellular location">
    <subcellularLocation>
        <location evidence="1">Membrane</location>
        <topology evidence="1">Multi-pass membrane protein</topology>
    </subcellularLocation>
</comment>
<dbReference type="Pfam" id="PF20684">
    <property type="entry name" value="Fung_rhodopsin"/>
    <property type="match status" value="1"/>
</dbReference>
<evidence type="ECO:0000256" key="2">
    <source>
        <dbReference type="ARBA" id="ARBA00022692"/>
    </source>
</evidence>
<keyword evidence="3 6" id="KW-1133">Transmembrane helix</keyword>